<dbReference type="PROSITE" id="PS52002">
    <property type="entry name" value="SM"/>
    <property type="match status" value="1"/>
</dbReference>
<dbReference type="Pfam" id="PF17209">
    <property type="entry name" value="Hfq"/>
    <property type="match status" value="1"/>
</dbReference>
<dbReference type="HAMAP" id="MF_00436">
    <property type="entry name" value="Hfq"/>
    <property type="match status" value="1"/>
</dbReference>
<dbReference type="PANTHER" id="PTHR34772:SF1">
    <property type="entry name" value="RNA-BINDING PROTEIN HFQ"/>
    <property type="match status" value="1"/>
</dbReference>
<sequence length="77" mass="8878">MIKQAVNIQEAFLRELKNKRILCTVFLTNGFQYKGKVIGFDTYSVMLDVDGKQQVLFKHVISTIVPSKKVDMKSIRQ</sequence>
<evidence type="ECO:0000259" key="4">
    <source>
        <dbReference type="PROSITE" id="PS52002"/>
    </source>
</evidence>
<organism evidence="5 6">
    <name type="scientific">Polycladospora coralii</name>
    <dbReference type="NCBI Taxonomy" id="2771432"/>
    <lineage>
        <taxon>Bacteria</taxon>
        <taxon>Bacillati</taxon>
        <taxon>Bacillota</taxon>
        <taxon>Bacilli</taxon>
        <taxon>Bacillales</taxon>
        <taxon>Thermoactinomycetaceae</taxon>
        <taxon>Polycladospora</taxon>
    </lineage>
</organism>
<proteinExistence type="inferred from homology"/>
<evidence type="ECO:0000313" key="6">
    <source>
        <dbReference type="Proteomes" id="UP000661691"/>
    </source>
</evidence>
<dbReference type="GO" id="GO:0045974">
    <property type="term" value="P:regulation of translation, ncRNA-mediated"/>
    <property type="evidence" value="ECO:0007669"/>
    <property type="project" value="TreeGrafter"/>
</dbReference>
<dbReference type="InterPro" id="IPR005001">
    <property type="entry name" value="Hfq"/>
</dbReference>
<dbReference type="RefSeq" id="WP_191142904.1">
    <property type="nucleotide sequence ID" value="NZ_JACXAH010000059.1"/>
</dbReference>
<dbReference type="EMBL" id="JACXAH010000059">
    <property type="protein sequence ID" value="MBD1373980.1"/>
    <property type="molecule type" value="Genomic_DNA"/>
</dbReference>
<dbReference type="GO" id="GO:0006355">
    <property type="term" value="P:regulation of DNA-templated transcription"/>
    <property type="evidence" value="ECO:0007669"/>
    <property type="project" value="InterPro"/>
</dbReference>
<evidence type="ECO:0000256" key="2">
    <source>
        <dbReference type="ARBA" id="ARBA00023016"/>
    </source>
</evidence>
<evidence type="ECO:0000313" key="5">
    <source>
        <dbReference type="EMBL" id="MBD1373980.1"/>
    </source>
</evidence>
<comment type="similarity">
    <text evidence="3">Belongs to the Hfq family.</text>
</comment>
<evidence type="ECO:0000256" key="3">
    <source>
        <dbReference type="HAMAP-Rule" id="MF_00436"/>
    </source>
</evidence>
<reference evidence="5" key="1">
    <citation type="submission" date="2020-09" db="EMBL/GenBank/DDBJ databases">
        <title>A novel bacterium of genus Hazenella, isolated from South China Sea.</title>
        <authorList>
            <person name="Huang H."/>
            <person name="Mo K."/>
            <person name="Hu Y."/>
        </authorList>
    </citation>
    <scope>NUCLEOTIDE SEQUENCE</scope>
    <source>
        <strain evidence="5">IB182357</strain>
    </source>
</reference>
<name>A0A926RUI5_9BACL</name>
<evidence type="ECO:0000256" key="1">
    <source>
        <dbReference type="ARBA" id="ARBA00022884"/>
    </source>
</evidence>
<dbReference type="CDD" id="cd01716">
    <property type="entry name" value="Hfq"/>
    <property type="match status" value="1"/>
</dbReference>
<keyword evidence="6" id="KW-1185">Reference proteome</keyword>
<dbReference type="SUPFAM" id="SSF50182">
    <property type="entry name" value="Sm-like ribonucleoproteins"/>
    <property type="match status" value="1"/>
</dbReference>
<dbReference type="InterPro" id="IPR047575">
    <property type="entry name" value="Sm"/>
</dbReference>
<gene>
    <name evidence="3 5" type="primary">hfq</name>
    <name evidence="5" type="ORF">IC620_16690</name>
</gene>
<protein>
    <recommendedName>
        <fullName evidence="3">RNA-binding protein Hfq</fullName>
    </recommendedName>
</protein>
<accession>A0A926RUI5</accession>
<dbReference type="PANTHER" id="PTHR34772">
    <property type="entry name" value="RNA-BINDING PROTEIN HFQ"/>
    <property type="match status" value="1"/>
</dbReference>
<dbReference type="NCBIfam" id="TIGR02383">
    <property type="entry name" value="Hfq"/>
    <property type="match status" value="1"/>
</dbReference>
<dbReference type="AlphaFoldDB" id="A0A926RUI5"/>
<dbReference type="GO" id="GO:0005829">
    <property type="term" value="C:cytosol"/>
    <property type="evidence" value="ECO:0007669"/>
    <property type="project" value="TreeGrafter"/>
</dbReference>
<dbReference type="Proteomes" id="UP000661691">
    <property type="component" value="Unassembled WGS sequence"/>
</dbReference>
<dbReference type="GO" id="GO:0043487">
    <property type="term" value="P:regulation of RNA stability"/>
    <property type="evidence" value="ECO:0007669"/>
    <property type="project" value="TreeGrafter"/>
</dbReference>
<keyword evidence="1 3" id="KW-0694">RNA-binding</keyword>
<keyword evidence="2 3" id="KW-0346">Stress response</keyword>
<feature type="domain" description="Sm" evidence="4">
    <location>
        <begin position="10"/>
        <end position="70"/>
    </location>
</feature>
<dbReference type="GO" id="GO:0003723">
    <property type="term" value="F:RNA binding"/>
    <property type="evidence" value="ECO:0007669"/>
    <property type="project" value="UniProtKB-UniRule"/>
</dbReference>
<dbReference type="Gene3D" id="2.30.30.100">
    <property type="match status" value="1"/>
</dbReference>
<comment type="caution">
    <text evidence="5">The sequence shown here is derived from an EMBL/GenBank/DDBJ whole genome shotgun (WGS) entry which is preliminary data.</text>
</comment>
<comment type="function">
    <text evidence="3">RNA chaperone that binds small regulatory RNA (sRNAs) and mRNAs to facilitate mRNA translational regulation in response to envelope stress, environmental stress and changes in metabolite concentrations. Also binds with high specificity to tRNAs.</text>
</comment>
<comment type="subunit">
    <text evidence="3">Homohexamer.</text>
</comment>
<dbReference type="InterPro" id="IPR010920">
    <property type="entry name" value="LSM_dom_sf"/>
</dbReference>